<keyword evidence="3" id="KW-1185">Reference proteome</keyword>
<evidence type="ECO:0000313" key="3">
    <source>
        <dbReference type="Proteomes" id="UP000242942"/>
    </source>
</evidence>
<proteinExistence type="predicted"/>
<sequence length="306" mass="36175">MGSDDEDEDDGYIHGDTYYSSVRTFLQYESEFNIITNGSSKTQVKSAKCDKIIETHNFSNNFSDRCHMVAKYLHYIKYNDDIENRCRCLNYLLNKRIEFNAFPNKNFSELFSAYSAISDNMQICKLSIGRIHEEDLENIEKLYNLNEAMKKLDKSITDNDEHIYSNSENFAHHYKNAINNCITGNTESYCTELKEIEKYIYFHTKPENYSKASDTLKRLLPQDRTHSIIISFIMTLGIPLILYILHNVNKYNFTPFGPWFITQIQKKKYIWNHLSENKPQIQRYRHAKLNMSKSKYNIKYHSTENA</sequence>
<feature type="transmembrane region" description="Helical" evidence="1">
    <location>
        <begin position="227"/>
        <end position="245"/>
    </location>
</feature>
<dbReference type="Proteomes" id="UP000242942">
    <property type="component" value="Unassembled WGS sequence"/>
</dbReference>
<evidence type="ECO:0000313" key="2">
    <source>
        <dbReference type="EMBL" id="SBT83389.1"/>
    </source>
</evidence>
<protein>
    <submittedName>
        <fullName evidence="2">PIR protein</fullName>
    </submittedName>
</protein>
<dbReference type="VEuPathDB" id="PlasmoDB:POWCR01_000080900"/>
<keyword evidence="1" id="KW-0472">Membrane</keyword>
<accession>A0A1D3JCJ1</accession>
<keyword evidence="1" id="KW-0812">Transmembrane</keyword>
<dbReference type="AlphaFoldDB" id="A0A1D3JCJ1"/>
<evidence type="ECO:0000256" key="1">
    <source>
        <dbReference type="SAM" id="Phobius"/>
    </source>
</evidence>
<gene>
    <name evidence="2" type="primary">PocGH01_00117200</name>
    <name evidence="2" type="ORF">POCGH01_00117200</name>
</gene>
<reference evidence="2 3" key="1">
    <citation type="submission" date="2016-06" db="EMBL/GenBank/DDBJ databases">
        <authorList>
            <consortium name="Pathogen Informatics"/>
        </authorList>
    </citation>
    <scope>NUCLEOTIDE SEQUENCE [LARGE SCALE GENOMIC DNA]</scope>
    <source>
        <strain evidence="2">PocGH01</strain>
    </source>
</reference>
<dbReference type="VEuPathDB" id="PlasmoDB:PocGH01_00117200"/>
<dbReference type="EMBL" id="FLRI01000097">
    <property type="protein sequence ID" value="SBT83389.1"/>
    <property type="molecule type" value="Genomic_DNA"/>
</dbReference>
<organism evidence="2 3">
    <name type="scientific">Plasmodium ovale</name>
    <name type="common">malaria parasite P. ovale</name>
    <dbReference type="NCBI Taxonomy" id="36330"/>
    <lineage>
        <taxon>Eukaryota</taxon>
        <taxon>Sar</taxon>
        <taxon>Alveolata</taxon>
        <taxon>Apicomplexa</taxon>
        <taxon>Aconoidasida</taxon>
        <taxon>Haemosporida</taxon>
        <taxon>Plasmodiidae</taxon>
        <taxon>Plasmodium</taxon>
        <taxon>Plasmodium (Plasmodium)</taxon>
    </lineage>
</organism>
<keyword evidence="1" id="KW-1133">Transmembrane helix</keyword>
<dbReference type="OrthoDB" id="10348324at2759"/>
<name>A0A1D3JCJ1_PLAOA</name>